<feature type="transmembrane region" description="Helical" evidence="3">
    <location>
        <begin position="187"/>
        <end position="213"/>
    </location>
</feature>
<dbReference type="Proteomes" id="UP000305067">
    <property type="component" value="Unassembled WGS sequence"/>
</dbReference>
<dbReference type="PROSITE" id="PS51846">
    <property type="entry name" value="CNNM"/>
    <property type="match status" value="1"/>
</dbReference>
<reference evidence="5 6" key="1">
    <citation type="journal article" date="2019" name="Nat. Ecol. Evol.">
        <title>Megaphylogeny resolves global patterns of mushroom evolution.</title>
        <authorList>
            <person name="Varga T."/>
            <person name="Krizsan K."/>
            <person name="Foldi C."/>
            <person name="Dima B."/>
            <person name="Sanchez-Garcia M."/>
            <person name="Sanchez-Ramirez S."/>
            <person name="Szollosi G.J."/>
            <person name="Szarkandi J.G."/>
            <person name="Papp V."/>
            <person name="Albert L."/>
            <person name="Andreopoulos W."/>
            <person name="Angelini C."/>
            <person name="Antonin V."/>
            <person name="Barry K.W."/>
            <person name="Bougher N.L."/>
            <person name="Buchanan P."/>
            <person name="Buyck B."/>
            <person name="Bense V."/>
            <person name="Catcheside P."/>
            <person name="Chovatia M."/>
            <person name="Cooper J."/>
            <person name="Damon W."/>
            <person name="Desjardin D."/>
            <person name="Finy P."/>
            <person name="Geml J."/>
            <person name="Haridas S."/>
            <person name="Hughes K."/>
            <person name="Justo A."/>
            <person name="Karasinski D."/>
            <person name="Kautmanova I."/>
            <person name="Kiss B."/>
            <person name="Kocsube S."/>
            <person name="Kotiranta H."/>
            <person name="LaButti K.M."/>
            <person name="Lechner B.E."/>
            <person name="Liimatainen K."/>
            <person name="Lipzen A."/>
            <person name="Lukacs Z."/>
            <person name="Mihaltcheva S."/>
            <person name="Morgado L.N."/>
            <person name="Niskanen T."/>
            <person name="Noordeloos M.E."/>
            <person name="Ohm R.A."/>
            <person name="Ortiz-Santana B."/>
            <person name="Ovrebo C."/>
            <person name="Racz N."/>
            <person name="Riley R."/>
            <person name="Savchenko A."/>
            <person name="Shiryaev A."/>
            <person name="Soop K."/>
            <person name="Spirin V."/>
            <person name="Szebenyi C."/>
            <person name="Tomsovsky M."/>
            <person name="Tulloss R.E."/>
            <person name="Uehling J."/>
            <person name="Grigoriev I.V."/>
            <person name="Vagvolgyi C."/>
            <person name="Papp T."/>
            <person name="Martin F.M."/>
            <person name="Miettinen O."/>
            <person name="Hibbett D.S."/>
            <person name="Nagy L.G."/>
        </authorList>
    </citation>
    <scope>NUCLEOTIDE SEQUENCE [LARGE SCALE GENOMIC DNA]</scope>
    <source>
        <strain evidence="5 6">CBS 309.79</strain>
    </source>
</reference>
<dbReference type="Gene3D" id="3.10.580.10">
    <property type="entry name" value="CBS-domain"/>
    <property type="match status" value="1"/>
</dbReference>
<dbReference type="GO" id="GO:0005737">
    <property type="term" value="C:cytoplasm"/>
    <property type="evidence" value="ECO:0007669"/>
    <property type="project" value="TreeGrafter"/>
</dbReference>
<feature type="transmembrane region" description="Helical" evidence="3">
    <location>
        <begin position="156"/>
        <end position="175"/>
    </location>
</feature>
<keyword evidence="1" id="KW-0677">Repeat</keyword>
<dbReference type="PANTHER" id="PTHR12064">
    <property type="entry name" value="METAL TRANSPORTER CNNM"/>
    <property type="match status" value="1"/>
</dbReference>
<dbReference type="InterPro" id="IPR002550">
    <property type="entry name" value="CNNM"/>
</dbReference>
<keyword evidence="2 3" id="KW-0472">Membrane</keyword>
<feature type="transmembrane region" description="Helical" evidence="3">
    <location>
        <begin position="129"/>
        <end position="149"/>
    </location>
</feature>
<dbReference type="GO" id="GO:0030026">
    <property type="term" value="P:intracellular manganese ion homeostasis"/>
    <property type="evidence" value="ECO:0007669"/>
    <property type="project" value="TreeGrafter"/>
</dbReference>
<dbReference type="GO" id="GO:0016020">
    <property type="term" value="C:membrane"/>
    <property type="evidence" value="ECO:0007669"/>
    <property type="project" value="UniProtKB-UniRule"/>
</dbReference>
<dbReference type="OrthoDB" id="5353557at2759"/>
<evidence type="ECO:0000259" key="4">
    <source>
        <dbReference type="PROSITE" id="PS51846"/>
    </source>
</evidence>
<feature type="transmembrane region" description="Helical" evidence="3">
    <location>
        <begin position="68"/>
        <end position="93"/>
    </location>
</feature>
<evidence type="ECO:0000256" key="2">
    <source>
        <dbReference type="PROSITE-ProRule" id="PRU01193"/>
    </source>
</evidence>
<dbReference type="InterPro" id="IPR045095">
    <property type="entry name" value="ACDP"/>
</dbReference>
<evidence type="ECO:0000313" key="5">
    <source>
        <dbReference type="EMBL" id="TFK97368.1"/>
    </source>
</evidence>
<dbReference type="PANTHER" id="PTHR12064:SF97">
    <property type="entry name" value="METAL TRANSPORTER CNNM-5"/>
    <property type="match status" value="1"/>
</dbReference>
<evidence type="ECO:0000313" key="6">
    <source>
        <dbReference type="Proteomes" id="UP000305067"/>
    </source>
</evidence>
<sequence length="383" mass="41395">MKPEAQTNSKLTDSPERRQDSAIAFSTNGLGASSIIEPDTISSVHRHAHHRHRHRHSPHHPPRSTAELVIKIVASVLLVLLAGLFSGLTIGIMGLDELRLSVLAEGSTVSREREDARAVLSLLERGRHWILVVLLLGNVIVSESLPVCLDSVVGDGLAAVIVSTVAIGAIIPQAFGVRHGLALGATAAPYILSLMRILSPIAYPMALLLDLVLGKHAIRTYSRDELKVFFTLHVSPSSPAPSTSIVRMLTRVLDMERRKVGHIMTPLNKVMSVALNSPVDSRLLKRIASSSFSRLPVHEVGDTHAFRGMLLVTTLLKSKASAQLLVSDLEILPLPEIHPSVTCLQTLNYFRAGRSHLLLVSRSPGHGNGALGIVTMDDVLQVL</sequence>
<dbReference type="AlphaFoldDB" id="A0A5C3QAZ1"/>
<keyword evidence="2 3" id="KW-0812">Transmembrane</keyword>
<dbReference type="STRING" id="1884261.A0A5C3QAZ1"/>
<organism evidence="5 6">
    <name type="scientific">Pterulicium gracile</name>
    <dbReference type="NCBI Taxonomy" id="1884261"/>
    <lineage>
        <taxon>Eukaryota</taxon>
        <taxon>Fungi</taxon>
        <taxon>Dikarya</taxon>
        <taxon>Basidiomycota</taxon>
        <taxon>Agaricomycotina</taxon>
        <taxon>Agaricomycetes</taxon>
        <taxon>Agaricomycetidae</taxon>
        <taxon>Agaricales</taxon>
        <taxon>Pleurotineae</taxon>
        <taxon>Pterulaceae</taxon>
        <taxon>Pterulicium</taxon>
    </lineage>
</organism>
<proteinExistence type="predicted"/>
<dbReference type="SUPFAM" id="SSF54631">
    <property type="entry name" value="CBS-domain pair"/>
    <property type="match status" value="1"/>
</dbReference>
<evidence type="ECO:0000256" key="3">
    <source>
        <dbReference type="SAM" id="Phobius"/>
    </source>
</evidence>
<keyword evidence="2 3" id="KW-1133">Transmembrane helix</keyword>
<evidence type="ECO:0000256" key="1">
    <source>
        <dbReference type="ARBA" id="ARBA00022737"/>
    </source>
</evidence>
<name>A0A5C3QAZ1_9AGAR</name>
<feature type="domain" description="CNNM transmembrane" evidence="4">
    <location>
        <begin position="64"/>
        <end position="249"/>
    </location>
</feature>
<accession>A0A5C3QAZ1</accession>
<dbReference type="GO" id="GO:0010960">
    <property type="term" value="P:magnesium ion homeostasis"/>
    <property type="evidence" value="ECO:0007669"/>
    <property type="project" value="InterPro"/>
</dbReference>
<keyword evidence="6" id="KW-1185">Reference proteome</keyword>
<protein>
    <recommendedName>
        <fullName evidence="4">CNNM transmembrane domain-containing protein</fullName>
    </recommendedName>
</protein>
<dbReference type="Pfam" id="PF01595">
    <property type="entry name" value="CNNM"/>
    <property type="match status" value="1"/>
</dbReference>
<dbReference type="EMBL" id="ML178848">
    <property type="protein sequence ID" value="TFK97368.1"/>
    <property type="molecule type" value="Genomic_DNA"/>
</dbReference>
<dbReference type="InterPro" id="IPR046342">
    <property type="entry name" value="CBS_dom_sf"/>
</dbReference>
<gene>
    <name evidence="5" type="ORF">BDV98DRAFT_514106</name>
</gene>